<dbReference type="PANTHER" id="PTHR12277:SF194">
    <property type="entry name" value="FI04476P"/>
    <property type="match status" value="1"/>
</dbReference>
<dbReference type="SUPFAM" id="SSF53474">
    <property type="entry name" value="alpha/beta-Hydrolases"/>
    <property type="match status" value="1"/>
</dbReference>
<keyword evidence="1" id="KW-1133">Transmembrane helix</keyword>
<dbReference type="EMBL" id="VTPC01005439">
    <property type="protein sequence ID" value="KAF2896005.1"/>
    <property type="molecule type" value="Genomic_DNA"/>
</dbReference>
<evidence type="ECO:0000259" key="2">
    <source>
        <dbReference type="Pfam" id="PF00561"/>
    </source>
</evidence>
<dbReference type="Gene3D" id="3.40.50.1820">
    <property type="entry name" value="alpha/beta hydrolase"/>
    <property type="match status" value="1"/>
</dbReference>
<accession>A0A8K0D7N5</accession>
<keyword evidence="1" id="KW-0812">Transmembrane</keyword>
<evidence type="ECO:0000313" key="3">
    <source>
        <dbReference type="EMBL" id="KAF2896005.1"/>
    </source>
</evidence>
<dbReference type="InterPro" id="IPR000073">
    <property type="entry name" value="AB_hydrolase_1"/>
</dbReference>
<evidence type="ECO:0000256" key="1">
    <source>
        <dbReference type="SAM" id="Phobius"/>
    </source>
</evidence>
<dbReference type="AlphaFoldDB" id="A0A8K0D7N5"/>
<gene>
    <name evidence="3" type="ORF">ILUMI_10172</name>
</gene>
<name>A0A8K0D7N5_IGNLU</name>
<feature type="domain" description="AB hydrolase-1" evidence="2">
    <location>
        <begin position="116"/>
        <end position="242"/>
    </location>
</feature>
<feature type="transmembrane region" description="Helical" evidence="1">
    <location>
        <begin position="20"/>
        <end position="40"/>
    </location>
</feature>
<sequence>MFGFRKRRAVKRIIANTLKLLLVIYILIFVVGPLVYKYSYSLQRSVIFLNFVNIPPNPDYSDPPKYGIYGVRNFYLTTDDGIKLGVWQILPNRLLNKNITMDENYYRKALKNGQDVIIYNHGNSGNRIVAHRIELYKVLRKNFHVIAYDYRSYGDSSNIEPSEVGVVNDSKFVCKWVRSVTSSNIFVWGHSLGTAISTHTLALLNAENIVPTGLILESPFNNMRDEISEHPFSKMFRHLPWFSYTIIEPMQENNFTFQSDKHITKVDCPILILHAKDDMIVPYYLGEKLYKTAVANRLETQGKVHFHSFDENLNYGHKLICRSPELEDILKQVTFDNFIM</sequence>
<dbReference type="GO" id="GO:0004622">
    <property type="term" value="F:phosphatidylcholine lysophospholipase activity"/>
    <property type="evidence" value="ECO:0007669"/>
    <property type="project" value="TreeGrafter"/>
</dbReference>
<dbReference type="GO" id="GO:0006660">
    <property type="term" value="P:phosphatidylserine catabolic process"/>
    <property type="evidence" value="ECO:0007669"/>
    <property type="project" value="TreeGrafter"/>
</dbReference>
<dbReference type="OrthoDB" id="10249433at2759"/>
<reference evidence="3" key="1">
    <citation type="submission" date="2019-08" db="EMBL/GenBank/DDBJ databases">
        <title>The genome of the North American firefly Photinus pyralis.</title>
        <authorList>
            <consortium name="Photinus pyralis genome working group"/>
            <person name="Fallon T.R."/>
            <person name="Sander Lower S.E."/>
            <person name="Weng J.-K."/>
        </authorList>
    </citation>
    <scope>NUCLEOTIDE SEQUENCE</scope>
    <source>
        <strain evidence="3">TRF0915ILg1</strain>
        <tissue evidence="3">Whole body</tissue>
    </source>
</reference>
<dbReference type="GO" id="GO:0047372">
    <property type="term" value="F:monoacylglycerol lipase activity"/>
    <property type="evidence" value="ECO:0007669"/>
    <property type="project" value="TreeGrafter"/>
</dbReference>
<dbReference type="GO" id="GO:0005789">
    <property type="term" value="C:endoplasmic reticulum membrane"/>
    <property type="evidence" value="ECO:0007669"/>
    <property type="project" value="TreeGrafter"/>
</dbReference>
<keyword evidence="1" id="KW-0472">Membrane</keyword>
<dbReference type="Proteomes" id="UP000801492">
    <property type="component" value="Unassembled WGS sequence"/>
</dbReference>
<proteinExistence type="predicted"/>
<dbReference type="PANTHER" id="PTHR12277">
    <property type="entry name" value="ALPHA/BETA HYDROLASE DOMAIN-CONTAINING PROTEIN"/>
    <property type="match status" value="1"/>
</dbReference>
<keyword evidence="4" id="KW-1185">Reference proteome</keyword>
<dbReference type="InterPro" id="IPR029058">
    <property type="entry name" value="AB_hydrolase_fold"/>
</dbReference>
<organism evidence="3 4">
    <name type="scientific">Ignelater luminosus</name>
    <name type="common">Cucubano</name>
    <name type="synonym">Pyrophorus luminosus</name>
    <dbReference type="NCBI Taxonomy" id="2038154"/>
    <lineage>
        <taxon>Eukaryota</taxon>
        <taxon>Metazoa</taxon>
        <taxon>Ecdysozoa</taxon>
        <taxon>Arthropoda</taxon>
        <taxon>Hexapoda</taxon>
        <taxon>Insecta</taxon>
        <taxon>Pterygota</taxon>
        <taxon>Neoptera</taxon>
        <taxon>Endopterygota</taxon>
        <taxon>Coleoptera</taxon>
        <taxon>Polyphaga</taxon>
        <taxon>Elateriformia</taxon>
        <taxon>Elateroidea</taxon>
        <taxon>Elateridae</taxon>
        <taxon>Agrypninae</taxon>
        <taxon>Pyrophorini</taxon>
        <taxon>Ignelater</taxon>
    </lineage>
</organism>
<dbReference type="GO" id="GO:0052651">
    <property type="term" value="P:monoacylglycerol catabolic process"/>
    <property type="evidence" value="ECO:0007669"/>
    <property type="project" value="TreeGrafter"/>
</dbReference>
<evidence type="ECO:0000313" key="4">
    <source>
        <dbReference type="Proteomes" id="UP000801492"/>
    </source>
</evidence>
<protein>
    <recommendedName>
        <fullName evidence="2">AB hydrolase-1 domain-containing protein</fullName>
    </recommendedName>
</protein>
<comment type="caution">
    <text evidence="3">The sequence shown here is derived from an EMBL/GenBank/DDBJ whole genome shotgun (WGS) entry which is preliminary data.</text>
</comment>
<dbReference type="Pfam" id="PF00561">
    <property type="entry name" value="Abhydrolase_1"/>
    <property type="match status" value="1"/>
</dbReference>